<name>A0A0L0BVD5_LUCCU</name>
<evidence type="ECO:0000256" key="7">
    <source>
        <dbReference type="ARBA" id="ARBA00023157"/>
    </source>
</evidence>
<feature type="domain" description="Peptidase S1" evidence="11">
    <location>
        <begin position="580"/>
        <end position="807"/>
    </location>
</feature>
<feature type="region of interest" description="Disordered" evidence="9">
    <location>
        <begin position="158"/>
        <end position="181"/>
    </location>
</feature>
<keyword evidence="7" id="KW-1015">Disulfide bond</keyword>
<evidence type="ECO:0000259" key="11">
    <source>
        <dbReference type="PROSITE" id="PS50240"/>
    </source>
</evidence>
<dbReference type="InterPro" id="IPR001254">
    <property type="entry name" value="Trypsin_dom"/>
</dbReference>
<evidence type="ECO:0000256" key="10">
    <source>
        <dbReference type="SAM" id="Phobius"/>
    </source>
</evidence>
<dbReference type="GO" id="GO:0006508">
    <property type="term" value="P:proteolysis"/>
    <property type="evidence" value="ECO:0007669"/>
    <property type="project" value="UniProtKB-KW"/>
</dbReference>
<sequence>MILSRLVYLKVAGAPDSQPAVDTNEVTPTKVLDEAKTNGPPESPLQVEVPLGVAVQMVLDLIRRDPSDSILAGISRVGGGNSGQSNFVDIVAFVLYKIAFGNGIGNLGTCTNCGSQINSCSSGATYRIYIFINYIFNSGVGFDPVQVTGYTNKSRWSTSLAARRRNKRESKTKGPPESPLQVDVPLGVETQSVFLVTIEPKSLGKTAFSGKEAAEAQANANVNTTKTFIVQSETKGPPESPLQVEVPLGVATQTIQNCRIKVSYDLYRVSETMKVFVVLVLALACSLAASIPETAVFLKHFKADKFIEGRIANGHEAKPGQFPYQVGLLLNWDYGTFWCGGSLIGQEWVLTAAHCTDGVRSVTVFLGSTKRTVAKLAHTVDYNSIYQHKDFNPDTFNNDISLIRIPAVAYTNEIQPVKLPAISESYPSFAGSIATASGWGSTDNDGWVVWMLNYADLPVISNAECAQTYGSMITDTLLCVSTPSGTSTCQGDFGGPLVTNSELIGITSFVSAAGCQSGYPSGFVRVTTYLEWIKTHTASVTMKVFVVLALALACVSAASIPETAVFLKDLKADNVIEGRITNGHEASPGQFPYQAGLSLNGDYGSFWCGGSLIGKEWVLTAAHCTDGVRSITVYLGSTSRAVAKVTYSVDYNSIFQHRDYDPFTFNNDITLIKIPAVTFTDEIQPIRLPAISETYPTYDGTWPTASGWGKIEDAGWVVWGLKYVQLEVISNAECAQTYGPMITDAILCVSTPDGTSTCQGDSGGPLALGSELIGVTSFVSSGGCESGYPSGFARVTTYLEWIKSLTGISY</sequence>
<evidence type="ECO:0000256" key="6">
    <source>
        <dbReference type="ARBA" id="ARBA00023145"/>
    </source>
</evidence>
<accession>A0A0L0BVD5</accession>
<keyword evidence="4 8" id="KW-0378">Hydrolase</keyword>
<feature type="transmembrane region" description="Helical" evidence="10">
    <location>
        <begin position="275"/>
        <end position="298"/>
    </location>
</feature>
<dbReference type="FunFam" id="2.40.10.10:FF:000068">
    <property type="entry name" value="transmembrane protease serine 2"/>
    <property type="match status" value="1"/>
</dbReference>
<evidence type="ECO:0000313" key="12">
    <source>
        <dbReference type="EMBL" id="KNC23981.1"/>
    </source>
</evidence>
<gene>
    <name evidence="12" type="ORF">FF38_07434</name>
</gene>
<dbReference type="InterPro" id="IPR050430">
    <property type="entry name" value="Peptidase_S1"/>
</dbReference>
<protein>
    <submittedName>
        <fullName evidence="12">Serine protease 3</fullName>
    </submittedName>
</protein>
<dbReference type="FunFam" id="2.40.10.10:FF:000025">
    <property type="entry name" value="serine proteases 1/2"/>
    <property type="match status" value="1"/>
</dbReference>
<keyword evidence="2 8" id="KW-0645">Protease</keyword>
<dbReference type="InterPro" id="IPR001314">
    <property type="entry name" value="Peptidase_S1A"/>
</dbReference>
<feature type="domain" description="Peptidase S1" evidence="11">
    <location>
        <begin position="311"/>
        <end position="538"/>
    </location>
</feature>
<dbReference type="Gene3D" id="2.40.10.10">
    <property type="entry name" value="Trypsin-like serine proteases"/>
    <property type="match status" value="4"/>
</dbReference>
<dbReference type="GO" id="GO:0004252">
    <property type="term" value="F:serine-type endopeptidase activity"/>
    <property type="evidence" value="ECO:0007669"/>
    <property type="project" value="InterPro"/>
</dbReference>
<dbReference type="InterPro" id="IPR009003">
    <property type="entry name" value="Peptidase_S1_PA"/>
</dbReference>
<dbReference type="PROSITE" id="PS00135">
    <property type="entry name" value="TRYPSIN_SER"/>
    <property type="match status" value="1"/>
</dbReference>
<comment type="caution">
    <text evidence="12">The sequence shown here is derived from an EMBL/GenBank/DDBJ whole genome shotgun (WGS) entry which is preliminary data.</text>
</comment>
<dbReference type="AlphaFoldDB" id="A0A0L0BVD5"/>
<evidence type="ECO:0000256" key="1">
    <source>
        <dbReference type="ARBA" id="ARBA00007664"/>
    </source>
</evidence>
<dbReference type="PROSITE" id="PS50240">
    <property type="entry name" value="TRYPSIN_DOM"/>
    <property type="match status" value="2"/>
</dbReference>
<dbReference type="InterPro" id="IPR018114">
    <property type="entry name" value="TRYPSIN_HIS"/>
</dbReference>
<dbReference type="PANTHER" id="PTHR24276">
    <property type="entry name" value="POLYSERASE-RELATED"/>
    <property type="match status" value="1"/>
</dbReference>
<keyword evidence="10" id="KW-0472">Membrane</keyword>
<dbReference type="Proteomes" id="UP000037069">
    <property type="component" value="Unassembled WGS sequence"/>
</dbReference>
<dbReference type="PANTHER" id="PTHR24276:SF98">
    <property type="entry name" value="FI18310P1-RELATED"/>
    <property type="match status" value="1"/>
</dbReference>
<dbReference type="FunFam" id="2.40.10.10:FF:000034">
    <property type="entry name" value="Eupolytin"/>
    <property type="match status" value="1"/>
</dbReference>
<dbReference type="PRINTS" id="PR00722">
    <property type="entry name" value="CHYMOTRYPSIN"/>
</dbReference>
<evidence type="ECO:0000256" key="2">
    <source>
        <dbReference type="ARBA" id="ARBA00022670"/>
    </source>
</evidence>
<evidence type="ECO:0000256" key="8">
    <source>
        <dbReference type="RuleBase" id="RU363034"/>
    </source>
</evidence>
<dbReference type="EMBL" id="JRES01001279">
    <property type="protein sequence ID" value="KNC23981.1"/>
    <property type="molecule type" value="Genomic_DNA"/>
</dbReference>
<keyword evidence="13" id="KW-1185">Reference proteome</keyword>
<dbReference type="OMA" id="WIKTHTA"/>
<comment type="similarity">
    <text evidence="1">Belongs to the peptidase S1 family.</text>
</comment>
<dbReference type="PROSITE" id="PS00134">
    <property type="entry name" value="TRYPSIN_HIS"/>
    <property type="match status" value="2"/>
</dbReference>
<evidence type="ECO:0000313" key="13">
    <source>
        <dbReference type="Proteomes" id="UP000037069"/>
    </source>
</evidence>
<evidence type="ECO:0000256" key="4">
    <source>
        <dbReference type="ARBA" id="ARBA00022801"/>
    </source>
</evidence>
<reference evidence="12 13" key="1">
    <citation type="journal article" date="2015" name="Nat. Commun.">
        <title>Lucilia cuprina genome unlocks parasitic fly biology to underpin future interventions.</title>
        <authorList>
            <person name="Anstead C.A."/>
            <person name="Korhonen P.K."/>
            <person name="Young N.D."/>
            <person name="Hall R.S."/>
            <person name="Jex A.R."/>
            <person name="Murali S.C."/>
            <person name="Hughes D.S."/>
            <person name="Lee S.F."/>
            <person name="Perry T."/>
            <person name="Stroehlein A.J."/>
            <person name="Ansell B.R."/>
            <person name="Breugelmans B."/>
            <person name="Hofmann A."/>
            <person name="Qu J."/>
            <person name="Dugan S."/>
            <person name="Lee S.L."/>
            <person name="Chao H."/>
            <person name="Dinh H."/>
            <person name="Han Y."/>
            <person name="Doddapaneni H.V."/>
            <person name="Worley K.C."/>
            <person name="Muzny D.M."/>
            <person name="Ioannidis P."/>
            <person name="Waterhouse R.M."/>
            <person name="Zdobnov E.M."/>
            <person name="James P.J."/>
            <person name="Bagnall N.H."/>
            <person name="Kotze A.C."/>
            <person name="Gibbs R.A."/>
            <person name="Richards S."/>
            <person name="Batterham P."/>
            <person name="Gasser R.B."/>
        </authorList>
    </citation>
    <scope>NUCLEOTIDE SEQUENCE [LARGE SCALE GENOMIC DNA]</scope>
    <source>
        <strain evidence="12 13">LS</strain>
        <tissue evidence="12">Full body</tissue>
    </source>
</reference>
<dbReference type="OrthoDB" id="5597713at2759"/>
<feature type="transmembrane region" description="Helical" evidence="10">
    <location>
        <begin position="540"/>
        <end position="560"/>
    </location>
</feature>
<dbReference type="SMART" id="SM00020">
    <property type="entry name" value="Tryp_SPc"/>
    <property type="match status" value="2"/>
</dbReference>
<evidence type="ECO:0000256" key="5">
    <source>
        <dbReference type="ARBA" id="ARBA00022825"/>
    </source>
</evidence>
<keyword evidence="10" id="KW-1133">Transmembrane helix</keyword>
<keyword evidence="10" id="KW-0812">Transmembrane</keyword>
<dbReference type="Pfam" id="PF00089">
    <property type="entry name" value="Trypsin"/>
    <property type="match status" value="2"/>
</dbReference>
<dbReference type="CDD" id="cd00190">
    <property type="entry name" value="Tryp_SPc"/>
    <property type="match status" value="2"/>
</dbReference>
<dbReference type="InterPro" id="IPR033116">
    <property type="entry name" value="TRYPSIN_SER"/>
</dbReference>
<evidence type="ECO:0000256" key="9">
    <source>
        <dbReference type="SAM" id="MobiDB-lite"/>
    </source>
</evidence>
<keyword evidence="3" id="KW-0732">Signal</keyword>
<proteinExistence type="inferred from homology"/>
<dbReference type="InterPro" id="IPR043504">
    <property type="entry name" value="Peptidase_S1_PA_chymotrypsin"/>
</dbReference>
<dbReference type="SUPFAM" id="SSF50494">
    <property type="entry name" value="Trypsin-like serine proteases"/>
    <property type="match status" value="2"/>
</dbReference>
<organism evidence="12 13">
    <name type="scientific">Lucilia cuprina</name>
    <name type="common">Green bottle fly</name>
    <name type="synonym">Australian sheep blowfly</name>
    <dbReference type="NCBI Taxonomy" id="7375"/>
    <lineage>
        <taxon>Eukaryota</taxon>
        <taxon>Metazoa</taxon>
        <taxon>Ecdysozoa</taxon>
        <taxon>Arthropoda</taxon>
        <taxon>Hexapoda</taxon>
        <taxon>Insecta</taxon>
        <taxon>Pterygota</taxon>
        <taxon>Neoptera</taxon>
        <taxon>Endopterygota</taxon>
        <taxon>Diptera</taxon>
        <taxon>Brachycera</taxon>
        <taxon>Muscomorpha</taxon>
        <taxon>Oestroidea</taxon>
        <taxon>Calliphoridae</taxon>
        <taxon>Luciliinae</taxon>
        <taxon>Lucilia</taxon>
    </lineage>
</organism>
<keyword evidence="6" id="KW-0865">Zymogen</keyword>
<evidence type="ECO:0000256" key="3">
    <source>
        <dbReference type="ARBA" id="ARBA00022729"/>
    </source>
</evidence>
<keyword evidence="5 8" id="KW-0720">Serine protease</keyword>